<feature type="domain" description="B box-type" evidence="4">
    <location>
        <begin position="65"/>
        <end position="102"/>
    </location>
</feature>
<keyword evidence="6" id="KW-1185">Reference proteome</keyword>
<dbReference type="InterPro" id="IPR050952">
    <property type="entry name" value="TRIM-NHL_E3_ligases"/>
</dbReference>
<dbReference type="PANTHER" id="PTHR24104:SF54">
    <property type="entry name" value="E3 UBIQUITIN-PROTEIN LIGASE TRIM32-LIKE"/>
    <property type="match status" value="1"/>
</dbReference>
<dbReference type="PROSITE" id="PS50119">
    <property type="entry name" value="ZF_BBOX"/>
    <property type="match status" value="2"/>
</dbReference>
<dbReference type="Gene3D" id="2.120.10.30">
    <property type="entry name" value="TolB, C-terminal domain"/>
    <property type="match status" value="1"/>
</dbReference>
<dbReference type="CDD" id="cd19756">
    <property type="entry name" value="Bbox2"/>
    <property type="match status" value="1"/>
</dbReference>
<dbReference type="InterPro" id="IPR001258">
    <property type="entry name" value="NHL_repeat"/>
</dbReference>
<dbReference type="InterPro" id="IPR011042">
    <property type="entry name" value="6-blade_b-propeller_TolB-like"/>
</dbReference>
<dbReference type="SUPFAM" id="SSF101898">
    <property type="entry name" value="NHL repeat"/>
    <property type="match status" value="1"/>
</dbReference>
<dbReference type="OrthoDB" id="153872at2759"/>
<dbReference type="Pfam" id="PF00643">
    <property type="entry name" value="zf-B_box"/>
    <property type="match status" value="1"/>
</dbReference>
<dbReference type="GO" id="GO:0008270">
    <property type="term" value="F:zinc ion binding"/>
    <property type="evidence" value="ECO:0007669"/>
    <property type="project" value="UniProtKB-KW"/>
</dbReference>
<evidence type="ECO:0000256" key="3">
    <source>
        <dbReference type="PROSITE-ProRule" id="PRU00504"/>
    </source>
</evidence>
<feature type="domain" description="B box-type" evidence="4">
    <location>
        <begin position="8"/>
        <end position="53"/>
    </location>
</feature>
<reference evidence="5" key="1">
    <citation type="submission" date="2022-08" db="UniProtKB">
        <authorList>
            <consortium name="EnsemblMetazoa"/>
        </authorList>
    </citation>
    <scope>IDENTIFICATION</scope>
    <source>
        <strain evidence="5">05x7-T-G4-1.051#20</strain>
    </source>
</reference>
<dbReference type="SUPFAM" id="SSF57845">
    <property type="entry name" value="B-box zinc-binding domain"/>
    <property type="match status" value="1"/>
</dbReference>
<keyword evidence="2" id="KW-0479">Metal-binding</keyword>
<evidence type="ECO:0000313" key="5">
    <source>
        <dbReference type="EnsemblMetazoa" id="G32523.1:cds"/>
    </source>
</evidence>
<dbReference type="InterPro" id="IPR000315">
    <property type="entry name" value="Znf_B-box"/>
</dbReference>
<accession>A0A8W8MA75</accession>
<keyword evidence="1" id="KW-0677">Repeat</keyword>
<evidence type="ECO:0000259" key="4">
    <source>
        <dbReference type="PROSITE" id="PS50119"/>
    </source>
</evidence>
<evidence type="ECO:0000256" key="2">
    <source>
        <dbReference type="PROSITE-ProRule" id="PRU00024"/>
    </source>
</evidence>
<evidence type="ECO:0000256" key="1">
    <source>
        <dbReference type="ARBA" id="ARBA00022737"/>
    </source>
</evidence>
<dbReference type="SMART" id="SM00336">
    <property type="entry name" value="BBOX"/>
    <property type="match status" value="2"/>
</dbReference>
<sequence>MDPKRSAQDVLRCNLCETPNPQYNCDICHINLCKMCAGEHLLDESKEHRVVPIRQRGYGPDYPTCLKHTKKHCELHCEQCDIPICTQCVSSNEHLGHKAIDIMKIFDTKKELLKNDLQELDISLIPKYHEIAAAISIQETELEKHSKSLTIAICKRGEELHREIDETIRKRKTEINQMQIKCLAALDKEKTEISQSISFITQRIVNLKKLLDSNDLYLVSAYKSKNDIDRFRKLPPFLRAKFPCFSSKKINTELLNQEFGMLSAFSIDSHEHDNKMEIPRTVSLSSVVGHSRLIDQPKVITTIDTDFKNLLSVACLTDQQIWTRGKSNIIKLYNLQGELLESIRTKSEQMPRDITVSKNGNLVYTDFFDRTVNILKNKQISEVMRFQRWRPLRVNSTVSGDLLVTMVGDKKKRTKVVRCTYSTDNQTFLFDSKAQPLYFSPPNRSIYYVIENKNRDICVVDGTACAVDVVNQAGKLRFKYTGPPCASKKPFCPVGICTDSQNRILIADNANDTIHILDQNGQFLKYIDNCDFHEPYGLCVDTRDNLSVTECSIGKVKIIQYSK</sequence>
<name>A0A8W8MA75_MAGGI</name>
<dbReference type="Proteomes" id="UP000005408">
    <property type="component" value="Unassembled WGS sequence"/>
</dbReference>
<dbReference type="AlphaFoldDB" id="A0A8W8MA75"/>
<evidence type="ECO:0000313" key="6">
    <source>
        <dbReference type="Proteomes" id="UP000005408"/>
    </source>
</evidence>
<organism evidence="5 6">
    <name type="scientific">Magallana gigas</name>
    <name type="common">Pacific oyster</name>
    <name type="synonym">Crassostrea gigas</name>
    <dbReference type="NCBI Taxonomy" id="29159"/>
    <lineage>
        <taxon>Eukaryota</taxon>
        <taxon>Metazoa</taxon>
        <taxon>Spiralia</taxon>
        <taxon>Lophotrochozoa</taxon>
        <taxon>Mollusca</taxon>
        <taxon>Bivalvia</taxon>
        <taxon>Autobranchia</taxon>
        <taxon>Pteriomorphia</taxon>
        <taxon>Ostreida</taxon>
        <taxon>Ostreoidea</taxon>
        <taxon>Ostreidae</taxon>
        <taxon>Magallana</taxon>
    </lineage>
</organism>
<proteinExistence type="predicted"/>
<dbReference type="PANTHER" id="PTHR24104">
    <property type="entry name" value="E3 UBIQUITIN-PROTEIN LIGASE NHLRC1-RELATED"/>
    <property type="match status" value="1"/>
</dbReference>
<dbReference type="GO" id="GO:0000209">
    <property type="term" value="P:protein polyubiquitination"/>
    <property type="evidence" value="ECO:0007669"/>
    <property type="project" value="TreeGrafter"/>
</dbReference>
<keyword evidence="2" id="KW-0862">Zinc</keyword>
<dbReference type="GO" id="GO:0061630">
    <property type="term" value="F:ubiquitin protein ligase activity"/>
    <property type="evidence" value="ECO:0007669"/>
    <property type="project" value="TreeGrafter"/>
</dbReference>
<protein>
    <recommendedName>
        <fullName evidence="4">B box-type domain-containing protein</fullName>
    </recommendedName>
</protein>
<keyword evidence="2" id="KW-0863">Zinc-finger</keyword>
<feature type="repeat" description="NHL" evidence="3">
    <location>
        <begin position="492"/>
        <end position="520"/>
    </location>
</feature>
<dbReference type="Gene3D" id="3.30.160.60">
    <property type="entry name" value="Classic Zinc Finger"/>
    <property type="match status" value="1"/>
</dbReference>
<dbReference type="EnsemblMetazoa" id="G32523.1">
    <property type="protein sequence ID" value="G32523.1:cds"/>
    <property type="gene ID" value="G32523"/>
</dbReference>
<dbReference type="GO" id="GO:0043161">
    <property type="term" value="P:proteasome-mediated ubiquitin-dependent protein catabolic process"/>
    <property type="evidence" value="ECO:0007669"/>
    <property type="project" value="TreeGrafter"/>
</dbReference>
<dbReference type="PROSITE" id="PS51125">
    <property type="entry name" value="NHL"/>
    <property type="match status" value="1"/>
</dbReference>